<evidence type="ECO:0000259" key="3">
    <source>
        <dbReference type="PROSITE" id="PS51334"/>
    </source>
</evidence>
<dbReference type="Pfam" id="PF03759">
    <property type="entry name" value="PRONE"/>
    <property type="match status" value="2"/>
</dbReference>
<evidence type="ECO:0000313" key="4">
    <source>
        <dbReference type="EMBL" id="KAL2479785.1"/>
    </source>
</evidence>
<dbReference type="InterPro" id="IPR005512">
    <property type="entry name" value="PRONE_dom"/>
</dbReference>
<dbReference type="PROSITE" id="PS51334">
    <property type="entry name" value="PRONE"/>
    <property type="match status" value="1"/>
</dbReference>
<dbReference type="GO" id="GO:0005085">
    <property type="term" value="F:guanyl-nucleotide exchange factor activity"/>
    <property type="evidence" value="ECO:0007669"/>
    <property type="project" value="UniProtKB-UniRule"/>
</dbReference>
<sequence length="171" mass="18867">MVVVYSHPDFASCVDSWKSTSGYIVMFAGGAVSCFEATLHGIGLGDLIYKSITIEFFDPQQFLSTIDLSSEHKVLDLKNIIEASIVIWKRKKHHKDGKFGWGSADVGHSILESYSRVLKSLANIVMSCIEDVIYVDSLAQDPSLAVVTWKLSMNSTTTSPTLSNFPSPMRN</sequence>
<evidence type="ECO:0000256" key="2">
    <source>
        <dbReference type="PROSITE-ProRule" id="PRU00663"/>
    </source>
</evidence>
<keyword evidence="1 2" id="KW-0344">Guanine-nucleotide releasing factor</keyword>
<keyword evidence="5" id="KW-1185">Reference proteome</keyword>
<evidence type="ECO:0000313" key="5">
    <source>
        <dbReference type="Proteomes" id="UP001604336"/>
    </source>
</evidence>
<dbReference type="EMBL" id="JBFOLK010000010">
    <property type="protein sequence ID" value="KAL2479785.1"/>
    <property type="molecule type" value="Genomic_DNA"/>
</dbReference>
<dbReference type="InterPro" id="IPR038937">
    <property type="entry name" value="RopGEF"/>
</dbReference>
<name>A0ABD1QUB9_9LAMI</name>
<evidence type="ECO:0000256" key="1">
    <source>
        <dbReference type="ARBA" id="ARBA00022658"/>
    </source>
</evidence>
<proteinExistence type="predicted"/>
<reference evidence="5" key="1">
    <citation type="submission" date="2024-07" db="EMBL/GenBank/DDBJ databases">
        <title>Two chromosome-level genome assemblies of Korean endemic species Abeliophyllum distichum and Forsythia ovata (Oleaceae).</title>
        <authorList>
            <person name="Jang H."/>
        </authorList>
    </citation>
    <scope>NUCLEOTIDE SEQUENCE [LARGE SCALE GENOMIC DNA]</scope>
</reference>
<dbReference type="PANTHER" id="PTHR33101">
    <property type="entry name" value="ROP GUANINE NUCLEOTIDE EXCHANGE FACTOR 1"/>
    <property type="match status" value="1"/>
</dbReference>
<dbReference type="Proteomes" id="UP001604336">
    <property type="component" value="Unassembled WGS sequence"/>
</dbReference>
<dbReference type="PANTHER" id="PTHR33101:SF10">
    <property type="entry name" value="ROP GUANINE NUCLEOTIDE EXCHANGE FACTOR 12"/>
    <property type="match status" value="1"/>
</dbReference>
<organism evidence="4 5">
    <name type="scientific">Abeliophyllum distichum</name>
    <dbReference type="NCBI Taxonomy" id="126358"/>
    <lineage>
        <taxon>Eukaryota</taxon>
        <taxon>Viridiplantae</taxon>
        <taxon>Streptophyta</taxon>
        <taxon>Embryophyta</taxon>
        <taxon>Tracheophyta</taxon>
        <taxon>Spermatophyta</taxon>
        <taxon>Magnoliopsida</taxon>
        <taxon>eudicotyledons</taxon>
        <taxon>Gunneridae</taxon>
        <taxon>Pentapetalae</taxon>
        <taxon>asterids</taxon>
        <taxon>lamiids</taxon>
        <taxon>Lamiales</taxon>
        <taxon>Oleaceae</taxon>
        <taxon>Forsythieae</taxon>
        <taxon>Abeliophyllum</taxon>
    </lineage>
</organism>
<accession>A0ABD1QUB9</accession>
<dbReference type="AlphaFoldDB" id="A0ABD1QUB9"/>
<feature type="domain" description="PRONE" evidence="3">
    <location>
        <begin position="1"/>
        <end position="146"/>
    </location>
</feature>
<dbReference type="Gene3D" id="1.20.58.1310">
    <property type="entry name" value="PRONE domain, subdomain 2"/>
    <property type="match status" value="1"/>
</dbReference>
<comment type="caution">
    <text evidence="4">The sequence shown here is derived from an EMBL/GenBank/DDBJ whole genome shotgun (WGS) entry which is preliminary data.</text>
</comment>
<protein>
    <submittedName>
        <fullName evidence="4">Rop guanine nucleotide exchange factor 9</fullName>
    </submittedName>
</protein>
<gene>
    <name evidence="4" type="ORF">Adt_32751</name>
</gene>